<evidence type="ECO:0000313" key="8">
    <source>
        <dbReference type="Proteomes" id="UP000323506"/>
    </source>
</evidence>
<dbReference type="SUPFAM" id="SSF55021">
    <property type="entry name" value="ACT-like"/>
    <property type="match status" value="1"/>
</dbReference>
<dbReference type="GO" id="GO:0003700">
    <property type="term" value="F:DNA-binding transcription factor activity"/>
    <property type="evidence" value="ECO:0007669"/>
    <property type="project" value="InterPro"/>
</dbReference>
<dbReference type="PANTHER" id="PTHR45844">
    <property type="entry name" value="TRANSCRIPTION FACTOR BHLH30"/>
    <property type="match status" value="1"/>
</dbReference>
<comment type="subcellular location">
    <subcellularLocation>
        <location evidence="1">Nucleus</location>
    </subcellularLocation>
</comment>
<gene>
    <name evidence="7" type="ORF">ES288_A11G059700v1</name>
</gene>
<dbReference type="InterPro" id="IPR011598">
    <property type="entry name" value="bHLH_dom"/>
</dbReference>
<evidence type="ECO:0000256" key="5">
    <source>
        <dbReference type="ARBA" id="ARBA00023242"/>
    </source>
</evidence>
<protein>
    <recommendedName>
        <fullName evidence="6">BHLH domain-containing protein</fullName>
    </recommendedName>
</protein>
<dbReference type="Gene3D" id="4.10.280.10">
    <property type="entry name" value="Helix-loop-helix DNA-binding domain"/>
    <property type="match status" value="1"/>
</dbReference>
<keyword evidence="5" id="KW-0539">Nucleus</keyword>
<organism evidence="7 8">
    <name type="scientific">Gossypium darwinii</name>
    <name type="common">Darwin's cotton</name>
    <name type="synonym">Gossypium barbadense var. darwinii</name>
    <dbReference type="NCBI Taxonomy" id="34276"/>
    <lineage>
        <taxon>Eukaryota</taxon>
        <taxon>Viridiplantae</taxon>
        <taxon>Streptophyta</taxon>
        <taxon>Embryophyta</taxon>
        <taxon>Tracheophyta</taxon>
        <taxon>Spermatophyta</taxon>
        <taxon>Magnoliopsida</taxon>
        <taxon>eudicotyledons</taxon>
        <taxon>Gunneridae</taxon>
        <taxon>Pentapetalae</taxon>
        <taxon>rosids</taxon>
        <taxon>malvids</taxon>
        <taxon>Malvales</taxon>
        <taxon>Malvaceae</taxon>
        <taxon>Malvoideae</taxon>
        <taxon>Gossypium</taxon>
    </lineage>
</organism>
<evidence type="ECO:0000313" key="7">
    <source>
        <dbReference type="EMBL" id="TYG92787.1"/>
    </source>
</evidence>
<dbReference type="GO" id="GO:0046983">
    <property type="term" value="F:protein dimerization activity"/>
    <property type="evidence" value="ECO:0007669"/>
    <property type="project" value="InterPro"/>
</dbReference>
<dbReference type="SUPFAM" id="SSF47459">
    <property type="entry name" value="HLH, helix-loop-helix DNA-binding domain"/>
    <property type="match status" value="1"/>
</dbReference>
<keyword evidence="8" id="KW-1185">Reference proteome</keyword>
<evidence type="ECO:0000256" key="4">
    <source>
        <dbReference type="ARBA" id="ARBA00023163"/>
    </source>
</evidence>
<feature type="domain" description="BHLH" evidence="6">
    <location>
        <begin position="1"/>
        <end position="43"/>
    </location>
</feature>
<evidence type="ECO:0000256" key="2">
    <source>
        <dbReference type="ARBA" id="ARBA00023015"/>
    </source>
</evidence>
<dbReference type="GO" id="GO:0003677">
    <property type="term" value="F:DNA binding"/>
    <property type="evidence" value="ECO:0007669"/>
    <property type="project" value="UniProtKB-KW"/>
</dbReference>
<name>A0A5D2EHS2_GOSDA</name>
<sequence>MAERHRRKRISQQFDMLRTILPNLIKMDKASVLGETVRQLRELKNRVKEMKGASNGSLECVLPGDLNSLSFGFSEKDGNLVKATFSCDDRPELIADLTREIRKVNGTVVRAEMVFIGGRNKSVLWIKGFSGNERMGMLKRALKMAIDIPKKNWKPRFNI</sequence>
<dbReference type="Pfam" id="PF00010">
    <property type="entry name" value="HLH"/>
    <property type="match status" value="1"/>
</dbReference>
<accession>A0A5D2EHS2</accession>
<dbReference type="SMART" id="SM00353">
    <property type="entry name" value="HLH"/>
    <property type="match status" value="1"/>
</dbReference>
<keyword evidence="3" id="KW-0238">DNA-binding</keyword>
<proteinExistence type="predicted"/>
<dbReference type="PANTHER" id="PTHR45844:SF17">
    <property type="entry name" value="TRANSCRIPTION FACTOR BHLH131"/>
    <property type="match status" value="1"/>
</dbReference>
<evidence type="ECO:0000259" key="6">
    <source>
        <dbReference type="PROSITE" id="PS50888"/>
    </source>
</evidence>
<dbReference type="EMBL" id="CM017698">
    <property type="protein sequence ID" value="TYG92787.1"/>
    <property type="molecule type" value="Genomic_DNA"/>
</dbReference>
<dbReference type="AlphaFoldDB" id="A0A5D2EHS2"/>
<dbReference type="InterPro" id="IPR045847">
    <property type="entry name" value="AIG1-like"/>
</dbReference>
<evidence type="ECO:0000256" key="3">
    <source>
        <dbReference type="ARBA" id="ARBA00023125"/>
    </source>
</evidence>
<dbReference type="InterPro" id="IPR036638">
    <property type="entry name" value="HLH_DNA-bd_sf"/>
</dbReference>
<reference evidence="7 8" key="1">
    <citation type="submission" date="2019-06" db="EMBL/GenBank/DDBJ databases">
        <title>WGS assembly of Gossypium darwinii.</title>
        <authorList>
            <person name="Chen Z.J."/>
            <person name="Sreedasyam A."/>
            <person name="Ando A."/>
            <person name="Song Q."/>
            <person name="De L."/>
            <person name="Hulse-Kemp A."/>
            <person name="Ding M."/>
            <person name="Ye W."/>
            <person name="Kirkbride R."/>
            <person name="Jenkins J."/>
            <person name="Plott C."/>
            <person name="Lovell J."/>
            <person name="Lin Y.-M."/>
            <person name="Vaughn R."/>
            <person name="Liu B."/>
            <person name="Li W."/>
            <person name="Simpson S."/>
            <person name="Scheffler B."/>
            <person name="Saski C."/>
            <person name="Grover C."/>
            <person name="Hu G."/>
            <person name="Conover J."/>
            <person name="Carlson J."/>
            <person name="Shu S."/>
            <person name="Boston L."/>
            <person name="Williams M."/>
            <person name="Peterson D."/>
            <person name="Mcgee K."/>
            <person name="Jones D."/>
            <person name="Wendel J."/>
            <person name="Stelly D."/>
            <person name="Grimwood J."/>
            <person name="Schmutz J."/>
        </authorList>
    </citation>
    <scope>NUCLEOTIDE SEQUENCE [LARGE SCALE GENOMIC DNA]</scope>
    <source>
        <strain evidence="7">1808015.09</strain>
    </source>
</reference>
<evidence type="ECO:0000256" key="1">
    <source>
        <dbReference type="ARBA" id="ARBA00004123"/>
    </source>
</evidence>
<keyword evidence="4" id="KW-0804">Transcription</keyword>
<dbReference type="PROSITE" id="PS50888">
    <property type="entry name" value="BHLH"/>
    <property type="match status" value="1"/>
</dbReference>
<dbReference type="Proteomes" id="UP000323506">
    <property type="component" value="Chromosome A11"/>
</dbReference>
<dbReference type="InterPro" id="IPR045865">
    <property type="entry name" value="ACT-like_dom_sf"/>
</dbReference>
<keyword evidence="2" id="KW-0805">Transcription regulation</keyword>
<dbReference type="GO" id="GO:0005634">
    <property type="term" value="C:nucleus"/>
    <property type="evidence" value="ECO:0007669"/>
    <property type="project" value="UniProtKB-SubCell"/>
</dbReference>